<evidence type="ECO:0000313" key="2">
    <source>
        <dbReference type="Proteomes" id="UP000321157"/>
    </source>
</evidence>
<sequence length="52" mass="5800">MREYVGVCVECGAEVYCHDGFIGGIVLEKGKLICFPCSEAKEKKETNDEIEE</sequence>
<keyword evidence="2" id="KW-1185">Reference proteome</keyword>
<dbReference type="AlphaFoldDB" id="A0A511V2I6"/>
<accession>A0A511V2I6</accession>
<gene>
    <name evidence="1" type="ORF">ADA01nite_05870</name>
</gene>
<dbReference type="Proteomes" id="UP000321157">
    <property type="component" value="Unassembled WGS sequence"/>
</dbReference>
<dbReference type="RefSeq" id="WP_170230124.1">
    <property type="nucleotide sequence ID" value="NZ_BJXX01000023.1"/>
</dbReference>
<reference evidence="1 2" key="1">
    <citation type="submission" date="2019-07" db="EMBL/GenBank/DDBJ databases">
        <title>Whole genome shotgun sequence of Aneurinibacillus danicus NBRC 102444.</title>
        <authorList>
            <person name="Hosoyama A."/>
            <person name="Uohara A."/>
            <person name="Ohji S."/>
            <person name="Ichikawa N."/>
        </authorList>
    </citation>
    <scope>NUCLEOTIDE SEQUENCE [LARGE SCALE GENOMIC DNA]</scope>
    <source>
        <strain evidence="1 2">NBRC 102444</strain>
    </source>
</reference>
<organism evidence="1 2">
    <name type="scientific">Aneurinibacillus danicus</name>
    <dbReference type="NCBI Taxonomy" id="267746"/>
    <lineage>
        <taxon>Bacteria</taxon>
        <taxon>Bacillati</taxon>
        <taxon>Bacillota</taxon>
        <taxon>Bacilli</taxon>
        <taxon>Bacillales</taxon>
        <taxon>Paenibacillaceae</taxon>
        <taxon>Aneurinibacillus group</taxon>
        <taxon>Aneurinibacillus</taxon>
    </lineage>
</organism>
<evidence type="ECO:0000313" key="1">
    <source>
        <dbReference type="EMBL" id="GEN33127.1"/>
    </source>
</evidence>
<dbReference type="EMBL" id="BJXX01000023">
    <property type="protein sequence ID" value="GEN33127.1"/>
    <property type="molecule type" value="Genomic_DNA"/>
</dbReference>
<proteinExistence type="predicted"/>
<comment type="caution">
    <text evidence="1">The sequence shown here is derived from an EMBL/GenBank/DDBJ whole genome shotgun (WGS) entry which is preliminary data.</text>
</comment>
<protein>
    <submittedName>
        <fullName evidence="1">Uncharacterized protein</fullName>
    </submittedName>
</protein>
<name>A0A511V2I6_9BACL</name>